<evidence type="ECO:0000256" key="10">
    <source>
        <dbReference type="ARBA" id="ARBA00023315"/>
    </source>
</evidence>
<keyword evidence="7" id="KW-0276">Fatty acid metabolism</keyword>
<evidence type="ECO:0000256" key="15">
    <source>
        <dbReference type="PIRSR" id="PIRSR000447-1"/>
    </source>
</evidence>
<evidence type="ECO:0000256" key="9">
    <source>
        <dbReference type="ARBA" id="ARBA00023160"/>
    </source>
</evidence>
<comment type="similarity">
    <text evidence="2 14 16">Belongs to the thiolase-like superfamily. Beta-ketoacyl-ACP synthases family.</text>
</comment>
<dbReference type="PIRSF" id="PIRSF000447">
    <property type="entry name" value="KAS_II"/>
    <property type="match status" value="1"/>
</dbReference>
<evidence type="ECO:0000256" key="5">
    <source>
        <dbReference type="ARBA" id="ARBA00022516"/>
    </source>
</evidence>
<dbReference type="SMART" id="SM00825">
    <property type="entry name" value="PKS_KS"/>
    <property type="match status" value="1"/>
</dbReference>
<dbReference type="NCBIfam" id="NF005589">
    <property type="entry name" value="PRK07314.1"/>
    <property type="match status" value="1"/>
</dbReference>
<dbReference type="Pfam" id="PF02801">
    <property type="entry name" value="Ketoacyl-synt_C"/>
    <property type="match status" value="1"/>
</dbReference>
<reference evidence="18 20" key="1">
    <citation type="submission" date="2020-03" db="EMBL/GenBank/DDBJ databases">
        <title>Soil Listeria distribution.</title>
        <authorList>
            <person name="Liao J."/>
            <person name="Wiedmann M."/>
        </authorList>
    </citation>
    <scope>NUCLEOTIDE SEQUENCE [LARGE SCALE GENOMIC DNA]</scope>
    <source>
        <strain evidence="18 20">FSL L7-0123</strain>
    </source>
</reference>
<dbReference type="EC" id="2.3.1.179" evidence="3 14"/>
<evidence type="ECO:0000256" key="11">
    <source>
        <dbReference type="ARBA" id="ARBA00024006"/>
    </source>
</evidence>
<evidence type="ECO:0000313" key="21">
    <source>
        <dbReference type="Proteomes" id="UP001252688"/>
    </source>
</evidence>
<dbReference type="InterPro" id="IPR016039">
    <property type="entry name" value="Thiolase-like"/>
</dbReference>
<keyword evidence="10 14" id="KW-0012">Acyltransferase</keyword>
<comment type="pathway">
    <text evidence="1 14">Lipid metabolism; fatty acid biosynthesis.</text>
</comment>
<name>A0A7X0ZCR8_9LIST</name>
<gene>
    <name evidence="18" type="primary">fabF</name>
    <name evidence="18" type="ORF">HCB49_07635</name>
    <name evidence="19" type="ORF">QJV37_09540</name>
</gene>
<dbReference type="Proteomes" id="UP000559864">
    <property type="component" value="Unassembled WGS sequence"/>
</dbReference>
<dbReference type="Pfam" id="PF00109">
    <property type="entry name" value="ketoacyl-synt"/>
    <property type="match status" value="1"/>
</dbReference>
<evidence type="ECO:0000256" key="14">
    <source>
        <dbReference type="PIRNR" id="PIRNR000447"/>
    </source>
</evidence>
<dbReference type="InterPro" id="IPR017568">
    <property type="entry name" value="3-oxoacyl-ACP_synth-2"/>
</dbReference>
<dbReference type="PANTHER" id="PTHR11712:SF336">
    <property type="entry name" value="3-OXOACYL-[ACYL-CARRIER-PROTEIN] SYNTHASE, MITOCHONDRIAL"/>
    <property type="match status" value="1"/>
</dbReference>
<keyword evidence="6 14" id="KW-0808">Transferase</keyword>
<feature type="active site" description="For beta-ketoacyl synthase activity" evidence="15">
    <location>
        <position position="164"/>
    </location>
</feature>
<evidence type="ECO:0000256" key="16">
    <source>
        <dbReference type="RuleBase" id="RU003694"/>
    </source>
</evidence>
<dbReference type="UniPathway" id="UPA00094"/>
<dbReference type="EMBL" id="JASBAM010000002">
    <property type="protein sequence ID" value="MDT0114380.1"/>
    <property type="molecule type" value="Genomic_DNA"/>
</dbReference>
<dbReference type="AlphaFoldDB" id="A0A7X0ZCR8"/>
<comment type="catalytic activity">
    <reaction evidence="12 14">
        <text>(9Z)-hexadecenoyl-[ACP] + malonyl-[ACP] + H(+) = 3-oxo-(11Z)-octadecenoyl-[ACP] + holo-[ACP] + CO2</text>
        <dbReference type="Rhea" id="RHEA:55040"/>
        <dbReference type="Rhea" id="RHEA-COMP:9623"/>
        <dbReference type="Rhea" id="RHEA-COMP:9685"/>
        <dbReference type="Rhea" id="RHEA-COMP:10800"/>
        <dbReference type="Rhea" id="RHEA-COMP:14074"/>
        <dbReference type="ChEBI" id="CHEBI:15378"/>
        <dbReference type="ChEBI" id="CHEBI:16526"/>
        <dbReference type="ChEBI" id="CHEBI:64479"/>
        <dbReference type="ChEBI" id="CHEBI:78449"/>
        <dbReference type="ChEBI" id="CHEBI:83989"/>
        <dbReference type="ChEBI" id="CHEBI:138538"/>
        <dbReference type="EC" id="2.3.1.179"/>
    </reaction>
</comment>
<evidence type="ECO:0000256" key="1">
    <source>
        <dbReference type="ARBA" id="ARBA00005194"/>
    </source>
</evidence>
<dbReference type="InterPro" id="IPR014030">
    <property type="entry name" value="Ketoacyl_synth_N"/>
</dbReference>
<dbReference type="Proteomes" id="UP001252688">
    <property type="component" value="Unassembled WGS sequence"/>
</dbReference>
<sequence length="413" mass="44256">MDKRRVVVTGIGAVTPIGNDAETSWENAKKGVNGVAEMTRLNPDDFPVKIAAELKDFDVEKYLEKKEARKMDRFTHYAIASAEMAVQDSGLVIDDSNATRVGVWIGSGIGGMETFETQYEIFLNRGHRRVSPFFVPMMIPDMGSGQVSIRFGAKGINSTTVTACATATNSIGDAFKVIERGDADAMITGGAEAPITKMSLAGFTANKALSLNPDPETACRPFDKDRDGFIIGEGAGIVILEEYEHAKARGAKIYAEIVGYGATGDAYHITAPAPNGEGAARAMKMAIDDAGLTPDKVDYINAHGTSTPYNDEYETQAIKTVFGDHAKKLAISSTKSMTGHTLGASGGIEAIFALLSIRDNIIAPTIHLENQDEVCDLDYVPNVARETEVNVALSNSFGFGGHNATLVFKRIEE</sequence>
<dbReference type="SUPFAM" id="SSF53901">
    <property type="entry name" value="Thiolase-like"/>
    <property type="match status" value="2"/>
</dbReference>
<dbReference type="PANTHER" id="PTHR11712">
    <property type="entry name" value="POLYKETIDE SYNTHASE-RELATED"/>
    <property type="match status" value="1"/>
</dbReference>
<evidence type="ECO:0000256" key="8">
    <source>
        <dbReference type="ARBA" id="ARBA00023098"/>
    </source>
</evidence>
<protein>
    <recommendedName>
        <fullName evidence="4 14">3-oxoacyl-[acyl-carrier-protein] synthase 2</fullName>
        <ecNumber evidence="3 14">2.3.1.179</ecNumber>
    </recommendedName>
</protein>
<dbReference type="EMBL" id="JAARZC010000002">
    <property type="protein sequence ID" value="MBC2249856.1"/>
    <property type="molecule type" value="Genomic_DNA"/>
</dbReference>
<dbReference type="RefSeq" id="WP_185481214.1">
    <property type="nucleotide sequence ID" value="NZ_JAARZC010000002.1"/>
</dbReference>
<dbReference type="GO" id="GO:0004315">
    <property type="term" value="F:3-oxoacyl-[acyl-carrier-protein] synthase activity"/>
    <property type="evidence" value="ECO:0007669"/>
    <property type="project" value="UniProtKB-UniRule"/>
</dbReference>
<keyword evidence="21" id="KW-1185">Reference proteome</keyword>
<evidence type="ECO:0000313" key="18">
    <source>
        <dbReference type="EMBL" id="MBC2249856.1"/>
    </source>
</evidence>
<evidence type="ECO:0000313" key="19">
    <source>
        <dbReference type="EMBL" id="MDT0114380.1"/>
    </source>
</evidence>
<keyword evidence="9 14" id="KW-0275">Fatty acid biosynthesis</keyword>
<evidence type="ECO:0000256" key="2">
    <source>
        <dbReference type="ARBA" id="ARBA00008467"/>
    </source>
</evidence>
<dbReference type="NCBIfam" id="TIGR03150">
    <property type="entry name" value="fabF"/>
    <property type="match status" value="1"/>
</dbReference>
<comment type="function">
    <text evidence="11 14">Involved in the type II fatty acid elongation cycle. Catalyzes the elongation of a wide range of acyl-ACP by the addition of two carbons from malonyl-ACP to an acyl acceptor. Can efficiently catalyze the conversion of palmitoleoyl-ACP (cis-hexadec-9-enoyl-ACP) to cis-vaccenoyl-ACP (cis-octadec-11-enoyl-ACP), an essential step in the thermal regulation of fatty acid composition.</text>
</comment>
<dbReference type="Gene3D" id="3.40.47.10">
    <property type="match status" value="1"/>
</dbReference>
<evidence type="ECO:0000313" key="20">
    <source>
        <dbReference type="Proteomes" id="UP000559864"/>
    </source>
</evidence>
<dbReference type="InterPro" id="IPR018201">
    <property type="entry name" value="Ketoacyl_synth_AS"/>
</dbReference>
<comment type="caution">
    <text evidence="18">The sequence shown here is derived from an EMBL/GenBank/DDBJ whole genome shotgun (WGS) entry which is preliminary data.</text>
</comment>
<accession>A0A7X0ZCR8</accession>
<evidence type="ECO:0000259" key="17">
    <source>
        <dbReference type="PROSITE" id="PS52004"/>
    </source>
</evidence>
<feature type="domain" description="Ketosynthase family 3 (KS3)" evidence="17">
    <location>
        <begin position="3"/>
        <end position="410"/>
    </location>
</feature>
<dbReference type="InterPro" id="IPR014031">
    <property type="entry name" value="Ketoacyl_synth_C"/>
</dbReference>
<dbReference type="InterPro" id="IPR000794">
    <property type="entry name" value="Beta-ketoacyl_synthase"/>
</dbReference>
<dbReference type="CDD" id="cd00834">
    <property type="entry name" value="KAS_I_II"/>
    <property type="match status" value="1"/>
</dbReference>
<dbReference type="PROSITE" id="PS00606">
    <property type="entry name" value="KS3_1"/>
    <property type="match status" value="1"/>
</dbReference>
<evidence type="ECO:0000256" key="12">
    <source>
        <dbReference type="ARBA" id="ARBA00047318"/>
    </source>
</evidence>
<comment type="catalytic activity">
    <reaction evidence="13 14">
        <text>a fatty acyl-[ACP] + malonyl-[ACP] + H(+) = a 3-oxoacyl-[ACP] + holo-[ACP] + CO2</text>
        <dbReference type="Rhea" id="RHEA:22836"/>
        <dbReference type="Rhea" id="RHEA-COMP:9623"/>
        <dbReference type="Rhea" id="RHEA-COMP:9685"/>
        <dbReference type="Rhea" id="RHEA-COMP:9916"/>
        <dbReference type="Rhea" id="RHEA-COMP:14125"/>
        <dbReference type="ChEBI" id="CHEBI:15378"/>
        <dbReference type="ChEBI" id="CHEBI:16526"/>
        <dbReference type="ChEBI" id="CHEBI:64479"/>
        <dbReference type="ChEBI" id="CHEBI:78449"/>
        <dbReference type="ChEBI" id="CHEBI:78776"/>
        <dbReference type="ChEBI" id="CHEBI:138651"/>
    </reaction>
</comment>
<dbReference type="FunFam" id="3.40.47.10:FF:000026">
    <property type="entry name" value="3-oxoacyl-[acyl-carrier-protein] synthase 2"/>
    <property type="match status" value="1"/>
</dbReference>
<reference evidence="19 21" key="2">
    <citation type="submission" date="2023-05" db="EMBL/GenBank/DDBJ databases">
        <title>A Combination of Whole Genome Sequencing and Metagenomics Reveals Diversity of Listeria spp. in Soil Collected from the Nantahala National Forest.</title>
        <authorList>
            <person name="Wang J."/>
            <person name="Schamp C.N."/>
            <person name="Hudson L.K."/>
            <person name="Chaggar H.K."/>
            <person name="Bryan D.W."/>
            <person name="Radosevich M."/>
            <person name="Denes T.G."/>
        </authorList>
    </citation>
    <scope>NUCLEOTIDE SEQUENCE [LARGE SCALE GENOMIC DNA]</scope>
    <source>
        <strain evidence="19 21">UTK S2-0002</strain>
    </source>
</reference>
<evidence type="ECO:0000256" key="7">
    <source>
        <dbReference type="ARBA" id="ARBA00022832"/>
    </source>
</evidence>
<keyword evidence="5 14" id="KW-0444">Lipid biosynthesis</keyword>
<keyword evidence="8" id="KW-0443">Lipid metabolism</keyword>
<evidence type="ECO:0000256" key="6">
    <source>
        <dbReference type="ARBA" id="ARBA00022679"/>
    </source>
</evidence>
<dbReference type="GO" id="GO:0006633">
    <property type="term" value="P:fatty acid biosynthetic process"/>
    <property type="evidence" value="ECO:0007669"/>
    <property type="project" value="UniProtKB-UniRule"/>
</dbReference>
<dbReference type="NCBIfam" id="NF004970">
    <property type="entry name" value="PRK06333.1"/>
    <property type="match status" value="1"/>
</dbReference>
<dbReference type="GO" id="GO:0005829">
    <property type="term" value="C:cytosol"/>
    <property type="evidence" value="ECO:0007669"/>
    <property type="project" value="TreeGrafter"/>
</dbReference>
<evidence type="ECO:0000256" key="13">
    <source>
        <dbReference type="ARBA" id="ARBA00047659"/>
    </source>
</evidence>
<dbReference type="PROSITE" id="PS52004">
    <property type="entry name" value="KS3_2"/>
    <property type="match status" value="1"/>
</dbReference>
<evidence type="ECO:0000256" key="4">
    <source>
        <dbReference type="ARBA" id="ARBA00014657"/>
    </source>
</evidence>
<organism evidence="18 20">
    <name type="scientific">Listeria cossartiae subsp. cayugensis</name>
    <dbReference type="NCBI Taxonomy" id="2713505"/>
    <lineage>
        <taxon>Bacteria</taxon>
        <taxon>Bacillati</taxon>
        <taxon>Bacillota</taxon>
        <taxon>Bacilli</taxon>
        <taxon>Bacillales</taxon>
        <taxon>Listeriaceae</taxon>
        <taxon>Listeria</taxon>
        <taxon>Listeria cossartiae</taxon>
    </lineage>
</organism>
<dbReference type="InterPro" id="IPR020841">
    <property type="entry name" value="PKS_Beta-ketoAc_synthase_dom"/>
</dbReference>
<evidence type="ECO:0000256" key="3">
    <source>
        <dbReference type="ARBA" id="ARBA00012356"/>
    </source>
</evidence>
<proteinExistence type="inferred from homology"/>